<name>A0ABQ0NZB2_9PROT</name>
<organism evidence="1 2">
    <name type="scientific">Saccharibacter floricola DSM 15669</name>
    <dbReference type="NCBI Taxonomy" id="1123227"/>
    <lineage>
        <taxon>Bacteria</taxon>
        <taxon>Pseudomonadati</taxon>
        <taxon>Pseudomonadota</taxon>
        <taxon>Alphaproteobacteria</taxon>
        <taxon>Acetobacterales</taxon>
        <taxon>Acetobacteraceae</taxon>
        <taxon>Saccharibacter</taxon>
    </lineage>
</organism>
<evidence type="ECO:0000313" key="2">
    <source>
        <dbReference type="Proteomes" id="UP001062901"/>
    </source>
</evidence>
<dbReference type="RefSeq" id="WP_018979416.1">
    <property type="nucleotide sequence ID" value="NZ_BAQD01000022.1"/>
</dbReference>
<gene>
    <name evidence="1" type="ORF">AA15669_1300</name>
</gene>
<dbReference type="EMBL" id="BAQD01000022">
    <property type="protein sequence ID" value="GBQ07256.1"/>
    <property type="molecule type" value="Genomic_DNA"/>
</dbReference>
<keyword evidence="2" id="KW-1185">Reference proteome</keyword>
<proteinExistence type="predicted"/>
<reference evidence="1" key="1">
    <citation type="submission" date="2013-04" db="EMBL/GenBank/DDBJ databases">
        <title>The genome sequencing project of 58 acetic acid bacteria.</title>
        <authorList>
            <person name="Okamoto-Kainuma A."/>
            <person name="Ishikawa M."/>
            <person name="Umino S."/>
            <person name="Koizumi Y."/>
            <person name="Shiwa Y."/>
            <person name="Yoshikawa H."/>
            <person name="Matsutani M."/>
            <person name="Matsushita K."/>
        </authorList>
    </citation>
    <scope>NUCLEOTIDE SEQUENCE</scope>
    <source>
        <strain evidence="1">DSM 15669</strain>
    </source>
</reference>
<sequence>MLNTTKKHGSFSAPLGEHKTSIEEQLNELYGIQATLDSLSQGDEPVRAITIAWLAKRLEYVHDEIEKYSLSPMHSSSVQEGIA</sequence>
<accession>A0ABQ0NZB2</accession>
<evidence type="ECO:0000313" key="1">
    <source>
        <dbReference type="EMBL" id="GBQ07256.1"/>
    </source>
</evidence>
<protein>
    <submittedName>
        <fullName evidence="1">Uncharacterized protein</fullName>
    </submittedName>
</protein>
<dbReference type="Proteomes" id="UP001062901">
    <property type="component" value="Unassembled WGS sequence"/>
</dbReference>
<comment type="caution">
    <text evidence="1">The sequence shown here is derived from an EMBL/GenBank/DDBJ whole genome shotgun (WGS) entry which is preliminary data.</text>
</comment>